<name>A0A7R9Q811_9ACAR</name>
<dbReference type="Proteomes" id="UP000759131">
    <property type="component" value="Unassembled WGS sequence"/>
</dbReference>
<evidence type="ECO:0000256" key="2">
    <source>
        <dbReference type="ARBA" id="ARBA00022741"/>
    </source>
</evidence>
<keyword evidence="8" id="KW-1185">Reference proteome</keyword>
<dbReference type="AlphaFoldDB" id="A0A7R9Q811"/>
<evidence type="ECO:0000313" key="8">
    <source>
        <dbReference type="Proteomes" id="UP000759131"/>
    </source>
</evidence>
<feature type="domain" description="Glutamyl/glutaminyl-tRNA synthetase class Ib catalytic" evidence="6">
    <location>
        <begin position="181"/>
        <end position="416"/>
    </location>
</feature>
<evidence type="ECO:0000256" key="5">
    <source>
        <dbReference type="RuleBase" id="RU363037"/>
    </source>
</evidence>
<dbReference type="CDD" id="cd00808">
    <property type="entry name" value="GluRS_core"/>
    <property type="match status" value="1"/>
</dbReference>
<dbReference type="InterPro" id="IPR001412">
    <property type="entry name" value="aa-tRNA-synth_I_CS"/>
</dbReference>
<dbReference type="EMBL" id="OC870247">
    <property type="protein sequence ID" value="CAD7634942.1"/>
    <property type="molecule type" value="Genomic_DNA"/>
</dbReference>
<dbReference type="InterPro" id="IPR049940">
    <property type="entry name" value="GluQ/Sye"/>
</dbReference>
<reference evidence="7" key="1">
    <citation type="submission" date="2020-11" db="EMBL/GenBank/DDBJ databases">
        <authorList>
            <person name="Tran Van P."/>
        </authorList>
    </citation>
    <scope>NUCLEOTIDE SEQUENCE</scope>
</reference>
<dbReference type="InterPro" id="IPR020058">
    <property type="entry name" value="Glu/Gln-tRNA-synth_Ib_cat-dom"/>
</dbReference>
<dbReference type="EMBL" id="CAJPIZ010015672">
    <property type="protein sequence ID" value="CAG2115372.1"/>
    <property type="molecule type" value="Genomic_DNA"/>
</dbReference>
<dbReference type="PANTHER" id="PTHR43311:SF2">
    <property type="entry name" value="GLUTAMATE--TRNA LIGASE, MITOCHONDRIAL-RELATED"/>
    <property type="match status" value="1"/>
</dbReference>
<gene>
    <name evidence="7" type="ORF">OSB1V03_LOCUS15334</name>
</gene>
<dbReference type="InterPro" id="IPR033910">
    <property type="entry name" value="GluRS_core"/>
</dbReference>
<keyword evidence="1 5" id="KW-0436">Ligase</keyword>
<evidence type="ECO:0000256" key="1">
    <source>
        <dbReference type="ARBA" id="ARBA00022598"/>
    </source>
</evidence>
<dbReference type="SUPFAM" id="SSF52374">
    <property type="entry name" value="Nucleotidylyl transferase"/>
    <property type="match status" value="1"/>
</dbReference>
<sequence>MKSVLNGWDVCLSVQIISFGDQTFETISRLESSEVRVRFGPSPTGFIHLGGLRTAFYNYLFAKQLNGAFILRIEDTDQERVVPGSQQNLEDMLNWTRLTPDEGPTVGGQYGPYIQSQRTELYREKAAELLSTPFAYRCFCSDMRLNLLRKEKLKNREIPRYDNRCRHLTQTEIDQKLANGEKTELYREKAAELLSTPFAYRCFCSDMRLNLLRKEKLKNREIPRYDNRCRHLTQTEIDQKLANGEKYAIRLKLKSGPIGFDDMVFGRLTYDLSAIEADPVVFKSDGFPTYHLANVVDDHFMKISHVLRGCEWQVSTPKHIMLYEAFGWTPPVFAHLPLILNKDGSKLSKRQNDIRIDYYRDNGYYPETILNYLTTIGAGFPHRTENRIDKLQDFVNTFDLSKVSVNNGKIETDKLRVYNREAIYWYFDNGFENKLIEEFKCLLKDRFKSSDDLNLDNNYLKFLISWSKERVYTLKDLLSEEFLYLWKVPDFKWKVNDIGNKEDIGSND</sequence>
<dbReference type="Pfam" id="PF00749">
    <property type="entry name" value="tRNA-synt_1c"/>
    <property type="match status" value="1"/>
</dbReference>
<dbReference type="Gene3D" id="3.40.50.620">
    <property type="entry name" value="HUPs"/>
    <property type="match status" value="2"/>
</dbReference>
<keyword evidence="2 5" id="KW-0547">Nucleotide-binding</keyword>
<dbReference type="GO" id="GO:0005739">
    <property type="term" value="C:mitochondrion"/>
    <property type="evidence" value="ECO:0007669"/>
    <property type="project" value="TreeGrafter"/>
</dbReference>
<dbReference type="GO" id="GO:0006424">
    <property type="term" value="P:glutamyl-tRNA aminoacylation"/>
    <property type="evidence" value="ECO:0007669"/>
    <property type="project" value="InterPro"/>
</dbReference>
<evidence type="ECO:0000256" key="4">
    <source>
        <dbReference type="ARBA" id="ARBA00023146"/>
    </source>
</evidence>
<protein>
    <recommendedName>
        <fullName evidence="6">Glutamyl/glutaminyl-tRNA synthetase class Ib catalytic domain-containing protein</fullName>
    </recommendedName>
</protein>
<dbReference type="PANTHER" id="PTHR43311">
    <property type="entry name" value="GLUTAMATE--TRNA LIGASE"/>
    <property type="match status" value="1"/>
</dbReference>
<keyword evidence="3 5" id="KW-0067">ATP-binding</keyword>
<dbReference type="OrthoDB" id="428822at2759"/>
<evidence type="ECO:0000313" key="7">
    <source>
        <dbReference type="EMBL" id="CAD7634942.1"/>
    </source>
</evidence>
<feature type="non-terminal residue" evidence="7">
    <location>
        <position position="508"/>
    </location>
</feature>
<dbReference type="PRINTS" id="PR00987">
    <property type="entry name" value="TRNASYNTHGLU"/>
</dbReference>
<dbReference type="InterPro" id="IPR014729">
    <property type="entry name" value="Rossmann-like_a/b/a_fold"/>
</dbReference>
<comment type="similarity">
    <text evidence="5">Belongs to the class-I aminoacyl-tRNA synthetase family.</text>
</comment>
<keyword evidence="4 5" id="KW-0030">Aminoacyl-tRNA synthetase</keyword>
<dbReference type="GO" id="GO:0004818">
    <property type="term" value="F:glutamate-tRNA ligase activity"/>
    <property type="evidence" value="ECO:0007669"/>
    <property type="project" value="TreeGrafter"/>
</dbReference>
<proteinExistence type="inferred from homology"/>
<accession>A0A7R9Q811</accession>
<evidence type="ECO:0000259" key="6">
    <source>
        <dbReference type="Pfam" id="PF00749"/>
    </source>
</evidence>
<dbReference type="GO" id="GO:0008270">
    <property type="term" value="F:zinc ion binding"/>
    <property type="evidence" value="ECO:0007669"/>
    <property type="project" value="InterPro"/>
</dbReference>
<dbReference type="PROSITE" id="PS00178">
    <property type="entry name" value="AA_TRNA_LIGASE_I"/>
    <property type="match status" value="1"/>
</dbReference>
<dbReference type="GO" id="GO:0005524">
    <property type="term" value="F:ATP binding"/>
    <property type="evidence" value="ECO:0007669"/>
    <property type="project" value="UniProtKB-KW"/>
</dbReference>
<evidence type="ECO:0000256" key="3">
    <source>
        <dbReference type="ARBA" id="ARBA00022840"/>
    </source>
</evidence>
<dbReference type="InterPro" id="IPR000924">
    <property type="entry name" value="Glu/Gln-tRNA-synth"/>
</dbReference>
<keyword evidence="5" id="KW-0648">Protein biosynthesis</keyword>
<organism evidence="7">
    <name type="scientific">Medioppia subpectinata</name>
    <dbReference type="NCBI Taxonomy" id="1979941"/>
    <lineage>
        <taxon>Eukaryota</taxon>
        <taxon>Metazoa</taxon>
        <taxon>Ecdysozoa</taxon>
        <taxon>Arthropoda</taxon>
        <taxon>Chelicerata</taxon>
        <taxon>Arachnida</taxon>
        <taxon>Acari</taxon>
        <taxon>Acariformes</taxon>
        <taxon>Sarcoptiformes</taxon>
        <taxon>Oribatida</taxon>
        <taxon>Brachypylina</taxon>
        <taxon>Oppioidea</taxon>
        <taxon>Oppiidae</taxon>
        <taxon>Medioppia</taxon>
    </lineage>
</organism>